<accession>A0A1I6UFE2</accession>
<dbReference type="Proteomes" id="UP000198873">
    <property type="component" value="Unassembled WGS sequence"/>
</dbReference>
<evidence type="ECO:0000256" key="1">
    <source>
        <dbReference type="SAM" id="MobiDB-lite"/>
    </source>
</evidence>
<name>A0A1I6UFE2_9ACTN</name>
<dbReference type="SUPFAM" id="SSF51735">
    <property type="entry name" value="NAD(P)-binding Rossmann-fold domains"/>
    <property type="match status" value="1"/>
</dbReference>
<organism evidence="3 4">
    <name type="scientific">Streptomyces harbinensis</name>
    <dbReference type="NCBI Taxonomy" id="1176198"/>
    <lineage>
        <taxon>Bacteria</taxon>
        <taxon>Bacillati</taxon>
        <taxon>Actinomycetota</taxon>
        <taxon>Actinomycetes</taxon>
        <taxon>Kitasatosporales</taxon>
        <taxon>Streptomycetaceae</taxon>
        <taxon>Streptomyces</taxon>
    </lineage>
</organism>
<dbReference type="Gene3D" id="3.40.50.720">
    <property type="entry name" value="NAD(P)-binding Rossmann-like Domain"/>
    <property type="match status" value="1"/>
</dbReference>
<dbReference type="Pfam" id="PF01370">
    <property type="entry name" value="Epimerase"/>
    <property type="match status" value="1"/>
</dbReference>
<feature type="domain" description="NAD-dependent epimerase/dehydratase" evidence="2">
    <location>
        <begin position="5"/>
        <end position="215"/>
    </location>
</feature>
<reference evidence="4" key="1">
    <citation type="submission" date="2016-10" db="EMBL/GenBank/DDBJ databases">
        <authorList>
            <person name="Varghese N."/>
            <person name="Submissions S."/>
        </authorList>
    </citation>
    <scope>NUCLEOTIDE SEQUENCE [LARGE SCALE GENOMIC DNA]</scope>
    <source>
        <strain evidence="4">CGMCC 4.7047</strain>
    </source>
</reference>
<keyword evidence="4" id="KW-1185">Reference proteome</keyword>
<dbReference type="AlphaFoldDB" id="A0A1I6UFE2"/>
<protein>
    <submittedName>
        <fullName evidence="3">Nucleoside-diphosphate-sugar epimerase</fullName>
    </submittedName>
</protein>
<proteinExistence type="predicted"/>
<dbReference type="InterPro" id="IPR001509">
    <property type="entry name" value="Epimerase_deHydtase"/>
</dbReference>
<dbReference type="RefSeq" id="WP_367889604.1">
    <property type="nucleotide sequence ID" value="NZ_FPAB01000005.1"/>
</dbReference>
<evidence type="ECO:0000259" key="2">
    <source>
        <dbReference type="Pfam" id="PF01370"/>
    </source>
</evidence>
<dbReference type="EMBL" id="FPAB01000005">
    <property type="protein sequence ID" value="SFT00196.1"/>
    <property type="molecule type" value="Genomic_DNA"/>
</dbReference>
<dbReference type="InterPro" id="IPR036291">
    <property type="entry name" value="NAD(P)-bd_dom_sf"/>
</dbReference>
<evidence type="ECO:0000313" key="4">
    <source>
        <dbReference type="Proteomes" id="UP000198873"/>
    </source>
</evidence>
<dbReference type="STRING" id="1176198.SAMN05444716_105533"/>
<gene>
    <name evidence="3" type="ORF">SAMN05444716_105533</name>
</gene>
<evidence type="ECO:0000313" key="3">
    <source>
        <dbReference type="EMBL" id="SFT00196.1"/>
    </source>
</evidence>
<sequence length="331" mass="34260">MRMRILVLGGTWFLGRAVVEGALRRGWEVTTFNRGRSAADSPGVRPVRGDRATAADLRRLAEEGPWDAVLDTSAPGIAPEAVRAGAAALEPVAGRYLLVSSAEVYRGGGAGPRTESSALHGDGGDGAGPRAAAAEGAVGGLFGAARTVVLRPWAVLGPGEYAGRLEWWLRRARRGGPMLAPGDPGRCVQPVDVRDAAAFALRLAADGGAAGAYNVVAPIGRETMGGLVQDCVTVTGRRAVPRWADGAVLRAHGVRPGTELPLWPGGDGGRPVSPAAAHRAGLVCRPLAETVMDTWAWLESGGRPVPHPRHARQGIAPEKEAAILAALAAER</sequence>
<feature type="region of interest" description="Disordered" evidence="1">
    <location>
        <begin position="109"/>
        <end position="131"/>
    </location>
</feature>